<dbReference type="Pfam" id="PF06978">
    <property type="entry name" value="POP1_N"/>
    <property type="match status" value="1"/>
</dbReference>
<evidence type="ECO:0000259" key="6">
    <source>
        <dbReference type="Pfam" id="PF08170"/>
    </source>
</evidence>
<dbReference type="PANTHER" id="PTHR22731:SF3">
    <property type="entry name" value="RIBONUCLEASES P_MRP PROTEIN SUBUNIT POP1"/>
    <property type="match status" value="1"/>
</dbReference>
<dbReference type="AlphaFoldDB" id="A0AAE1BZ92"/>
<keyword evidence="3" id="KW-0539">Nucleus</keyword>
<feature type="domain" description="Pop1 N-terminal" evidence="5">
    <location>
        <begin position="69"/>
        <end position="295"/>
    </location>
</feature>
<keyword evidence="2" id="KW-0819">tRNA processing</keyword>
<dbReference type="EC" id="3.1.26.5" evidence="8"/>
<dbReference type="GO" id="GO:0005655">
    <property type="term" value="C:nucleolar ribonuclease P complex"/>
    <property type="evidence" value="ECO:0007669"/>
    <property type="project" value="InterPro"/>
</dbReference>
<feature type="region of interest" description="Disordered" evidence="4">
    <location>
        <begin position="120"/>
        <end position="142"/>
    </location>
</feature>
<feature type="compositionally biased region" description="Polar residues" evidence="4">
    <location>
        <begin position="517"/>
        <end position="527"/>
    </location>
</feature>
<name>A0AAE1BZ92_9PEZI</name>
<dbReference type="RefSeq" id="XP_064692156.1">
    <property type="nucleotide sequence ID" value="XM_064840276.1"/>
</dbReference>
<keyword evidence="9" id="KW-1185">Reference proteome</keyword>
<sequence length="913" mass="101094">MAPDRPSQSKGKRQAPQKDKKRKDAPGGDRHDVAKKARFDHGRKARDARTLSTQTTKSFKNGELDVAQFVQAREYEIRALGDGMARSKKALNRRAFQQVPKDLRRRTASHNVKRIPKRLRGRGKREMAEDNTPTVNAKTRKPTRRMRLRLETAKSLRALGSRRKAEKEKATAEKVVVHDPSQEVNHTNPKGGKQANKPVVPKAISKRRKARKPLLATSPVPKAKFRKRQIYKSWLPTHMFHAKRAQMTRPSNPLWRFAVPLTPSAKSYRPTHRASHDRGAVAWDGSYMSTISLDGRQDSLLGVLKALSVSDIDLIGPKRHKWRQGTRSLELLLHEREAPHTPIAPVTIIWCALSSRTDDQLQQPTSPQRNMLIRVHPSAFRQLWEELLRLAKVAKPQVKVADLRFEIGSIEVVGPGATEALLGALWPVTGKVAESESGRSVGGTWTKLAGLTNPAGLPANVMLGFEVQDPRLHHPPRTIKLPKTDSEQQELLETIAAWSVDNAQGPPSIFDGKARRSASSSLPSQKAVNRRKALAPPGQYPGAVASDPKIPILLFASSSANRTSRSKPNTTSWTLLCPWKCVQPIWYSLTYYPLSTGQQARFGGLKEKRQLAFEAGQPWFPADFPGTEAGWEWEMRERREREDAWRRVPKGKRTSFEKVRVCNGKKGEVGVGWACDWERLLAASAKKDLDGNVSVADIDPVVTAADGDESEKPSQTMPGHPATTIPPPMPNGLAQLSPASAQALLASGIIPSHITLSTALIAVRLHLVTRGVPTACARLYRLPSATTNLTLRKQWLALLPTNQKRGRKGPKHALPRLPQDALPYVVQQRLATSLLEPTRAGEDEYPTCPGEEDLVGFVTTGNFDLGQGKGTGIGSLLVQRMMGEVRVDQDEGRLCVVRNSGQGLGRLARWEVV</sequence>
<dbReference type="Pfam" id="PF22770">
    <property type="entry name" value="POP1_C"/>
    <property type="match status" value="1"/>
</dbReference>
<evidence type="ECO:0000256" key="3">
    <source>
        <dbReference type="ARBA" id="ARBA00023242"/>
    </source>
</evidence>
<dbReference type="GO" id="GO:0004526">
    <property type="term" value="F:ribonuclease P activity"/>
    <property type="evidence" value="ECO:0007669"/>
    <property type="project" value="UniProtKB-EC"/>
</dbReference>
<evidence type="ECO:0000313" key="8">
    <source>
        <dbReference type="EMBL" id="KAK3673191.1"/>
    </source>
</evidence>
<gene>
    <name evidence="8" type="primary">POP1</name>
    <name evidence="8" type="ORF">LTR78_007031</name>
</gene>
<comment type="caution">
    <text evidence="8">The sequence shown here is derived from an EMBL/GenBank/DDBJ whole genome shotgun (WGS) entry which is preliminary data.</text>
</comment>
<evidence type="ECO:0000259" key="5">
    <source>
        <dbReference type="Pfam" id="PF06978"/>
    </source>
</evidence>
<feature type="region of interest" description="Disordered" evidence="4">
    <location>
        <begin position="705"/>
        <end position="724"/>
    </location>
</feature>
<feature type="domain" description="POP1 C-terminal" evidence="7">
    <location>
        <begin position="759"/>
        <end position="912"/>
    </location>
</feature>
<dbReference type="InterPro" id="IPR012590">
    <property type="entry name" value="POPLD_dom"/>
</dbReference>
<dbReference type="GeneID" id="89964822"/>
<feature type="compositionally biased region" description="Basic and acidic residues" evidence="4">
    <location>
        <begin position="163"/>
        <end position="181"/>
    </location>
</feature>
<dbReference type="InterPro" id="IPR009723">
    <property type="entry name" value="Pop1_N"/>
</dbReference>
<feature type="domain" description="POPLD" evidence="6">
    <location>
        <begin position="572"/>
        <end position="677"/>
    </location>
</feature>
<dbReference type="EMBL" id="JAUTXT010000027">
    <property type="protein sequence ID" value="KAK3673191.1"/>
    <property type="molecule type" value="Genomic_DNA"/>
</dbReference>
<evidence type="ECO:0000256" key="1">
    <source>
        <dbReference type="ARBA" id="ARBA00004123"/>
    </source>
</evidence>
<organism evidence="8 9">
    <name type="scientific">Recurvomyces mirabilis</name>
    <dbReference type="NCBI Taxonomy" id="574656"/>
    <lineage>
        <taxon>Eukaryota</taxon>
        <taxon>Fungi</taxon>
        <taxon>Dikarya</taxon>
        <taxon>Ascomycota</taxon>
        <taxon>Pezizomycotina</taxon>
        <taxon>Dothideomycetes</taxon>
        <taxon>Dothideomycetidae</taxon>
        <taxon>Mycosphaerellales</taxon>
        <taxon>Teratosphaeriaceae</taxon>
        <taxon>Recurvomyces</taxon>
    </lineage>
</organism>
<dbReference type="Pfam" id="PF08170">
    <property type="entry name" value="POPLD"/>
    <property type="match status" value="1"/>
</dbReference>
<reference evidence="8" key="1">
    <citation type="submission" date="2023-07" db="EMBL/GenBank/DDBJ databases">
        <title>Black Yeasts Isolated from many extreme environments.</title>
        <authorList>
            <person name="Coleine C."/>
            <person name="Stajich J.E."/>
            <person name="Selbmann L."/>
        </authorList>
    </citation>
    <scope>NUCLEOTIDE SEQUENCE</scope>
    <source>
        <strain evidence="8">CCFEE 5485</strain>
    </source>
</reference>
<feature type="region of interest" description="Disordered" evidence="4">
    <location>
        <begin position="159"/>
        <end position="197"/>
    </location>
</feature>
<dbReference type="PANTHER" id="PTHR22731">
    <property type="entry name" value="RIBONUCLEASES P/MRP PROTEIN SUBUNIT POP1"/>
    <property type="match status" value="1"/>
</dbReference>
<evidence type="ECO:0000259" key="7">
    <source>
        <dbReference type="Pfam" id="PF22770"/>
    </source>
</evidence>
<comment type="subcellular location">
    <subcellularLocation>
        <location evidence="1">Nucleus</location>
    </subcellularLocation>
</comment>
<dbReference type="GO" id="GO:0000172">
    <property type="term" value="C:ribonuclease MRP complex"/>
    <property type="evidence" value="ECO:0007669"/>
    <property type="project" value="InterPro"/>
</dbReference>
<keyword evidence="8" id="KW-0378">Hydrolase</keyword>
<evidence type="ECO:0000256" key="2">
    <source>
        <dbReference type="ARBA" id="ARBA00022694"/>
    </source>
</evidence>
<feature type="region of interest" description="Disordered" evidence="4">
    <location>
        <begin position="1"/>
        <end position="56"/>
    </location>
</feature>
<evidence type="ECO:0000256" key="4">
    <source>
        <dbReference type="SAM" id="MobiDB-lite"/>
    </source>
</evidence>
<dbReference type="Proteomes" id="UP001274830">
    <property type="component" value="Unassembled WGS sequence"/>
</dbReference>
<proteinExistence type="predicted"/>
<accession>A0AAE1BZ92</accession>
<feature type="compositionally biased region" description="Basic and acidic residues" evidence="4">
    <location>
        <begin position="16"/>
        <end position="49"/>
    </location>
</feature>
<dbReference type="InterPro" id="IPR055079">
    <property type="entry name" value="POP1_C"/>
</dbReference>
<protein>
    <submittedName>
        <fullName evidence="8">Ribonucleases P/MRP protein subunit pop1</fullName>
        <ecNumber evidence="8">3.1.26.5</ecNumber>
    </submittedName>
</protein>
<feature type="region of interest" description="Disordered" evidence="4">
    <location>
        <begin position="508"/>
        <end position="542"/>
    </location>
</feature>
<dbReference type="GO" id="GO:0001682">
    <property type="term" value="P:tRNA 5'-leader removal"/>
    <property type="evidence" value="ECO:0007669"/>
    <property type="project" value="InterPro"/>
</dbReference>
<evidence type="ECO:0000313" key="9">
    <source>
        <dbReference type="Proteomes" id="UP001274830"/>
    </source>
</evidence>
<dbReference type="InterPro" id="IPR039182">
    <property type="entry name" value="Pop1"/>
</dbReference>